<feature type="region of interest" description="Disordered" evidence="1">
    <location>
        <begin position="1755"/>
        <end position="1794"/>
    </location>
</feature>
<gene>
    <name evidence="3" type="ORF">PYW07_011615</name>
</gene>
<feature type="chain" id="PRO_5042037419" evidence="2">
    <location>
        <begin position="19"/>
        <end position="2274"/>
    </location>
</feature>
<feature type="compositionally biased region" description="Low complexity" evidence="1">
    <location>
        <begin position="1782"/>
        <end position="1794"/>
    </location>
</feature>
<feature type="compositionally biased region" description="Basic residues" evidence="1">
    <location>
        <begin position="159"/>
        <end position="173"/>
    </location>
</feature>
<evidence type="ECO:0000256" key="1">
    <source>
        <dbReference type="SAM" id="MobiDB-lite"/>
    </source>
</evidence>
<evidence type="ECO:0000256" key="2">
    <source>
        <dbReference type="SAM" id="SignalP"/>
    </source>
</evidence>
<feature type="region of interest" description="Disordered" evidence="1">
    <location>
        <begin position="857"/>
        <end position="907"/>
    </location>
</feature>
<feature type="region of interest" description="Disordered" evidence="1">
    <location>
        <begin position="476"/>
        <end position="500"/>
    </location>
</feature>
<feature type="region of interest" description="Disordered" evidence="1">
    <location>
        <begin position="677"/>
        <end position="712"/>
    </location>
</feature>
<feature type="region of interest" description="Disordered" evidence="1">
    <location>
        <begin position="2209"/>
        <end position="2274"/>
    </location>
</feature>
<organism evidence="3 4">
    <name type="scientific">Mythimna separata</name>
    <name type="common">Oriental armyworm</name>
    <name type="synonym">Pseudaletia separata</name>
    <dbReference type="NCBI Taxonomy" id="271217"/>
    <lineage>
        <taxon>Eukaryota</taxon>
        <taxon>Metazoa</taxon>
        <taxon>Ecdysozoa</taxon>
        <taxon>Arthropoda</taxon>
        <taxon>Hexapoda</taxon>
        <taxon>Insecta</taxon>
        <taxon>Pterygota</taxon>
        <taxon>Neoptera</taxon>
        <taxon>Endopterygota</taxon>
        <taxon>Lepidoptera</taxon>
        <taxon>Glossata</taxon>
        <taxon>Ditrysia</taxon>
        <taxon>Noctuoidea</taxon>
        <taxon>Noctuidae</taxon>
        <taxon>Noctuinae</taxon>
        <taxon>Hadenini</taxon>
        <taxon>Mythimna</taxon>
    </lineage>
</organism>
<keyword evidence="4" id="KW-1185">Reference proteome</keyword>
<feature type="signal peptide" evidence="2">
    <location>
        <begin position="1"/>
        <end position="18"/>
    </location>
</feature>
<feature type="compositionally biased region" description="Low complexity" evidence="1">
    <location>
        <begin position="476"/>
        <end position="489"/>
    </location>
</feature>
<feature type="compositionally biased region" description="Basic residues" evidence="1">
    <location>
        <begin position="134"/>
        <end position="145"/>
    </location>
</feature>
<evidence type="ECO:0000313" key="3">
    <source>
        <dbReference type="EMBL" id="KAJ8704427.1"/>
    </source>
</evidence>
<feature type="compositionally biased region" description="Basic and acidic residues" evidence="1">
    <location>
        <begin position="122"/>
        <end position="133"/>
    </location>
</feature>
<feature type="compositionally biased region" description="Basic and acidic residues" evidence="1">
    <location>
        <begin position="876"/>
        <end position="888"/>
    </location>
</feature>
<proteinExistence type="predicted"/>
<keyword evidence="2" id="KW-0732">Signal</keyword>
<comment type="caution">
    <text evidence="3">The sequence shown here is derived from an EMBL/GenBank/DDBJ whole genome shotgun (WGS) entry which is preliminary data.</text>
</comment>
<accession>A0AAD7Y6U8</accession>
<feature type="compositionally biased region" description="Polar residues" evidence="1">
    <location>
        <begin position="889"/>
        <end position="898"/>
    </location>
</feature>
<dbReference type="Proteomes" id="UP001231518">
    <property type="component" value="Chromosome 29"/>
</dbReference>
<sequence>MLFINFLCLLYLMVLADSHTISKSIYNDYKVDNNIIESIHDVDRQAKPNTRRERQHRFKLYCNKDEHVLQPNSLKETKPYGLNKATDKITLKAVKVTTEHAKPHKTPKRRICFWKKFRGKDKKKETNKHDPNGRKRRIPINKKEHKNTCHLATKDSRNHGPKTKGKRKNKKMFSPRQPELRVSKRDAGTLFSTRPYSSTPQSYKLQMGIAPQVDNMLKSKYKMQHAPPFTVVNAHSEVTDNLRGELESMTSRLSLLKEKYGVYGIRPSVKTELRPEASMHNTEASSKMPHTTKTQQVYTAPDEDFQLTGKLEAILNNMKSRTMQMAAYDIPVLTELIKSSAMEATYNYDNHEYGRLIKPDMPAPRNSLSTYVAINDIQNVEKRTPETTKSDEYNLNDSIFSANTESHYIAARSIKEDTMTIAQNVEDMLQRELKNLYNKVKHKVSNDLRKEVHTVKSTLKESYSKFSGKLSSKCKAAANSTTPSSSKSTKPTKPKSKTCACTTSTTQKNKLKSLTTLTTASTSLRVKKKDDKDDNNKIIIAENFTPDLLFAKTTYDDYMMLTVYEQMLAKTHDDNLRKMLATSESQMFPKIKRQAVRLSKRNPETLTDVKLKEVIQSIYDDGNNIPDYDYIDPAANVTSTGKTTAVNYNEFDYNEGIDSSDSSDNSAQDPLLEPTEAKNKVKGAAPAEGDTTQAHTPAADSRNTDTISDTSYEGLSNKISYNEFVNGYKHYLKFQEDQGNQNFSNLVKYQAHRHHSVDDIGKYILSKIPPLPPYNKMKREVIFSDDSDNNMDYQEITTKSDDSWFKKHFYLFIDNGPPKKYHTSETVELKPTEPKLYVTEPTSRIGQTEQLFVKVEPNGFPRKPKEARGPPGNLDDLSKVLDSIKKQQTDNQLSQANSKTEKDPAMPLNDNINATGDAAQPKSFINKLFACKRRSAPKKDPITMMYFPTTPNYMFTESLQGRLRRTAMKVNFETTMMADFINKEILEKASTGAKDLFVDTSQLGNKETNKYGYVDIDLVPRQTAVVKLRDAKKSRFKNFFKKFHFRKKNKKDGKPKRSCYYNSQNRRRERFNPIKKLKAIFSMKEVKDKEEAITEKLPDYDIANTQLEPFKPVKFEKHLSVDEMQKLVPNISDTYFEPPPPERTTKDVSELFGLDSKDEDLLSNFHPSSSSIKQTMTTQTRTVSPFSSFSNGTLVLPTVALASKSRPSARKKPQILRVPACNVMTVNVKTIALSPTTTLAATEPTSKLTIDDMSLILNKMQDKIQKNQEQFPKLNTMYTPSSISETKYEYKKNIGKPRSHSQNSGEVVIKSKMTRVAKFPIKERRNKMIRHDDSETINIGEDYSNIYGPSILEYIHELGNRNAPYESRKQAKVNIYRKSHNYHLPTPAGNSKNKDRYTDYFNDLLMWHNDILNLDSVPNPQWENILRTLHPDSGNSYTTPDMKKLMIELNEINEVMDPGRRLNKTVQIFPNGSLNEGSRDRVGVRALQDKSKGQGVIKSMAIQDNTLVTSKDMIIRGEVKYYQYNKPHSHENKIAPGDVLTKLNRLKNIDTEESVAPFKWKGQRRSSPPTYENYPEPAIIVDTTLMAYDDDVDSVTRDLEPKKKAKMFYKGKARNKMETGLKQNKKTISVDTAKQLHMPNKVEPMNKLDHPTLLKTNSAPMQYYTTPLPMKAKDFNKFLKDNEMDVDFVTSPILELPTIKDWANNNGFKQSAIATSKEGVQLAPSAKDAKPAMKVAVSAIQEAAPPMLEAMRTMQDAAPPKQGPTSPTQGEVPPMQQAAPDMQGAAPSMQGAAPPMQQAAPAMHEAVPCMPGAAPPVQEAAPAMQGVAPPMHEAAPPMQGAAPRMQEMAPPMQEAAPPAAPAANKNSFSWTNPIATRPPIAKLTETTYDKKSKAQAKTTKKLGFSQQIKSKVESFTKALGKSVKFTPDHPKVKAKEHKLANLSTSKPPAFWDDDFERYKRYSEVKLLRNTAEPPQGAEEANYYNIFKKKMKERLFEKKATATAPVDPASIPSDPQNKEVEITIINFDDIEKITSQLPFETFAIPAPRRDEVGTYTDLADLSNMIKTKSKTITTPKPIELTQKEDNMHNELLYKDIFNEHANEANTKKYFSEDKIKVTKTTDYVNSISNEEPTSGDGDKMRFPFEKMPMYPNILSKVPTHRKNFNSIPKRVHISSHHYKYDIFYDDLKSTRKTAGVEGFQPKLVKITTNDLGSTKLTPKGTPAKKKQKQESKQLKISLKKRTGSGTEGELGAQPHPIKSASISPFEDANRSLLED</sequence>
<protein>
    <submittedName>
        <fullName evidence="3">Uncharacterized protein</fullName>
    </submittedName>
</protein>
<name>A0AAD7Y6U8_MYTSE</name>
<dbReference type="EMBL" id="JARGEI010000031">
    <property type="protein sequence ID" value="KAJ8704427.1"/>
    <property type="molecule type" value="Genomic_DNA"/>
</dbReference>
<evidence type="ECO:0000313" key="4">
    <source>
        <dbReference type="Proteomes" id="UP001231518"/>
    </source>
</evidence>
<feature type="region of interest" description="Disordered" evidence="1">
    <location>
        <begin position="118"/>
        <end position="181"/>
    </location>
</feature>
<reference evidence="3" key="1">
    <citation type="submission" date="2023-03" db="EMBL/GenBank/DDBJ databases">
        <title>Chromosome-level genomes of two armyworms, Mythimna separata and Mythimna loreyi, provide insights into the biosynthesis and reception of sex pheromones.</title>
        <authorList>
            <person name="Zhao H."/>
        </authorList>
    </citation>
    <scope>NUCLEOTIDE SEQUENCE</scope>
    <source>
        <strain evidence="3">BeijingLab</strain>
        <tissue evidence="3">Pupa</tissue>
    </source>
</reference>